<dbReference type="InterPro" id="IPR003382">
    <property type="entry name" value="Flavoprotein"/>
</dbReference>
<sequence>MILKGMKIGWALTGSSCNFEYVFPEIEKLANKGADLYPIISYSVNSFDTRFGTAEEWKNKLRNITGKELIATIVDAEPVGPKLGLDILIVAPCTGNTLSKLANGITDTPVTMACKAHLRNQKLLVLAIATNDGLGANGKNIGLLLNMKNIYFVPFRQDNPKEKPNSLVAKFEKIEPTLIEALSNKQIQPVLE</sequence>
<dbReference type="RefSeq" id="WP_005583389.1">
    <property type="nucleotide sequence ID" value="NZ_LT669839.1"/>
</dbReference>
<evidence type="ECO:0000313" key="3">
    <source>
        <dbReference type="Proteomes" id="UP000245423"/>
    </source>
</evidence>
<evidence type="ECO:0000259" key="1">
    <source>
        <dbReference type="Pfam" id="PF02441"/>
    </source>
</evidence>
<dbReference type="InterPro" id="IPR036551">
    <property type="entry name" value="Flavin_trans-like"/>
</dbReference>
<dbReference type="GO" id="GO:0003824">
    <property type="term" value="F:catalytic activity"/>
    <property type="evidence" value="ECO:0007669"/>
    <property type="project" value="InterPro"/>
</dbReference>
<dbReference type="OrthoDB" id="9792688at2"/>
<protein>
    <submittedName>
        <fullName evidence="2">Spore dipicolinate synthase subunit B</fullName>
    </submittedName>
</protein>
<dbReference type="InterPro" id="IPR014214">
    <property type="entry name" value="Dipicolinic_acid_synth_B"/>
</dbReference>
<accession>M1ZIA6</accession>
<dbReference type="Pfam" id="PF02441">
    <property type="entry name" value="Flavoprotein"/>
    <property type="match status" value="1"/>
</dbReference>
<gene>
    <name evidence="2" type="primary">spoVFB</name>
    <name evidence="2" type="ORF">CUESP1_2782</name>
</gene>
<dbReference type="EMBL" id="LT669839">
    <property type="protein sequence ID" value="SHD78114.1"/>
    <property type="molecule type" value="Genomic_DNA"/>
</dbReference>
<dbReference type="NCBIfam" id="NF006161">
    <property type="entry name" value="PRK08305.1"/>
    <property type="match status" value="1"/>
</dbReference>
<dbReference type="SUPFAM" id="SSF52507">
    <property type="entry name" value="Homo-oligomeric flavin-containing Cys decarboxylases, HFCD"/>
    <property type="match status" value="1"/>
</dbReference>
<feature type="domain" description="Flavoprotein" evidence="1">
    <location>
        <begin position="6"/>
        <end position="181"/>
    </location>
</feature>
<dbReference type="HOGENOM" id="CLU_118958_0_0_9"/>
<proteinExistence type="predicted"/>
<dbReference type="Proteomes" id="UP000245423">
    <property type="component" value="Chromosome 1"/>
</dbReference>
<organism evidence="2 3">
    <name type="scientific">[Clostridium] ultunense Esp</name>
    <dbReference type="NCBI Taxonomy" id="1288971"/>
    <lineage>
        <taxon>Bacteria</taxon>
        <taxon>Bacillati</taxon>
        <taxon>Bacillota</taxon>
        <taxon>Tissierellia</taxon>
        <taxon>Tissierellales</taxon>
        <taxon>Tepidimicrobiaceae</taxon>
        <taxon>Schnuerera</taxon>
    </lineage>
</organism>
<dbReference type="PIRSF" id="PIRSF001390">
    <property type="entry name" value="Dipicolinate_synth_subunit_B"/>
    <property type="match status" value="1"/>
</dbReference>
<dbReference type="AlphaFoldDB" id="M1ZIA6"/>
<name>M1ZIA6_9FIRM</name>
<dbReference type="Gene3D" id="3.40.50.1950">
    <property type="entry name" value="Flavin prenyltransferase-like"/>
    <property type="match status" value="1"/>
</dbReference>
<dbReference type="NCBIfam" id="TIGR02852">
    <property type="entry name" value="spore_dpaB"/>
    <property type="match status" value="1"/>
</dbReference>
<keyword evidence="3" id="KW-1185">Reference proteome</keyword>
<reference evidence="2 3" key="1">
    <citation type="submission" date="2016-11" db="EMBL/GenBank/DDBJ databases">
        <authorList>
            <person name="Manzoor S."/>
        </authorList>
    </citation>
    <scope>NUCLEOTIDE SEQUENCE [LARGE SCALE GENOMIC DNA]</scope>
    <source>
        <strain evidence="2">Clostridium ultunense strain Esp</strain>
    </source>
</reference>
<evidence type="ECO:0000313" key="2">
    <source>
        <dbReference type="EMBL" id="SHD78114.1"/>
    </source>
</evidence>